<evidence type="ECO:0000256" key="1">
    <source>
        <dbReference type="SAM" id="MobiDB-lite"/>
    </source>
</evidence>
<protein>
    <recommendedName>
        <fullName evidence="2">Aminoglycoside phosphotransferase domain-containing protein</fullName>
    </recommendedName>
</protein>
<keyword evidence="4" id="KW-1185">Reference proteome</keyword>
<dbReference type="InterPro" id="IPR051035">
    <property type="entry name" value="Mito_inheritance_9"/>
</dbReference>
<dbReference type="Proteomes" id="UP000566819">
    <property type="component" value="Unassembled WGS sequence"/>
</dbReference>
<organism evidence="3 4">
    <name type="scientific">Cudoniella acicularis</name>
    <dbReference type="NCBI Taxonomy" id="354080"/>
    <lineage>
        <taxon>Eukaryota</taxon>
        <taxon>Fungi</taxon>
        <taxon>Dikarya</taxon>
        <taxon>Ascomycota</taxon>
        <taxon>Pezizomycotina</taxon>
        <taxon>Leotiomycetes</taxon>
        <taxon>Helotiales</taxon>
        <taxon>Tricladiaceae</taxon>
        <taxon>Cudoniella</taxon>
    </lineage>
</organism>
<dbReference type="GO" id="GO:0005739">
    <property type="term" value="C:mitochondrion"/>
    <property type="evidence" value="ECO:0007669"/>
    <property type="project" value="TreeGrafter"/>
</dbReference>
<comment type="caution">
    <text evidence="3">The sequence shown here is derived from an EMBL/GenBank/DDBJ whole genome shotgun (WGS) entry which is preliminary data.</text>
</comment>
<dbReference type="PANTHER" id="PTHR36091">
    <property type="entry name" value="ALTERED INHERITANCE OF MITOCHONDRIA PROTEIN 9, MITOCHONDRIAL"/>
    <property type="match status" value="1"/>
</dbReference>
<accession>A0A8H4VX78</accession>
<dbReference type="OrthoDB" id="2968323at2759"/>
<evidence type="ECO:0000313" key="3">
    <source>
        <dbReference type="EMBL" id="KAF4625572.1"/>
    </source>
</evidence>
<feature type="region of interest" description="Disordered" evidence="1">
    <location>
        <begin position="1"/>
        <end position="80"/>
    </location>
</feature>
<dbReference type="InterPro" id="IPR011009">
    <property type="entry name" value="Kinase-like_dom_sf"/>
</dbReference>
<dbReference type="AlphaFoldDB" id="A0A8H4VX78"/>
<proteinExistence type="predicted"/>
<dbReference type="InterPro" id="IPR002575">
    <property type="entry name" value="Aminoglycoside_PTrfase"/>
</dbReference>
<dbReference type="Gene3D" id="3.90.1200.10">
    <property type="match status" value="1"/>
</dbReference>
<feature type="compositionally biased region" description="Low complexity" evidence="1">
    <location>
        <begin position="45"/>
        <end position="58"/>
    </location>
</feature>
<dbReference type="Pfam" id="PF01636">
    <property type="entry name" value="APH"/>
    <property type="match status" value="1"/>
</dbReference>
<dbReference type="EMBL" id="JAAMPI010001344">
    <property type="protein sequence ID" value="KAF4625572.1"/>
    <property type="molecule type" value="Genomic_DNA"/>
</dbReference>
<gene>
    <name evidence="3" type="ORF">G7Y89_g12596</name>
</gene>
<evidence type="ECO:0000259" key="2">
    <source>
        <dbReference type="Pfam" id="PF01636"/>
    </source>
</evidence>
<name>A0A8H4VX78_9HELO</name>
<dbReference type="PANTHER" id="PTHR36091:SF2">
    <property type="entry name" value="AMINOGLYCOSIDE PHOSPHOTRANSFERASE DOMAIN-CONTAINING PROTEIN"/>
    <property type="match status" value="1"/>
</dbReference>
<sequence>MAPTDPHQGGDLFDMAKDGTSIPNDAGKMRIIPSVPRPGEGEGQANANRSALADAASNPTHIPRSVQDIGAGGEVETGTGDQLPAAIESKRLHYGANEPLSKGHDRYDKHSRQRRVILREGLNNKAYLLTMDNSAEVFAKLPNPLWQDWDGWSIKDRFTIIEQVVEIERKLASTKFTKSGRVYFRKDIPNSDALVTSYRYAHQYLSVSLWGHSSKGGCGAAKRPAWILIVDHGPQGFVETITKNETKFIKAHARLRMNYARSLTEPESPDEMLVFLDRYLLLAQAMVPPQSPDDTHSPTLWHLDLHLDNVFVDAEAKQITRVIDWQSAAVLPFFYQCGVATMFKHQGPVSDDMTLWPKCPENYHSLEQDEKEKIDNLIRSECLHKYYLAITHNKNRRHWVALQLHEEVRTQPTRIAQSVWKDRDVFFLRRALVRIVNGWEDLCPDSSACPVRLSEKEIALHTHEEENRGHVSEILTLFRNNWGLPPNGSIESAGFNKIRTELSRMRDAFIEAADNEDRLLAEKLWPYQDTMEN</sequence>
<evidence type="ECO:0000313" key="4">
    <source>
        <dbReference type="Proteomes" id="UP000566819"/>
    </source>
</evidence>
<feature type="domain" description="Aminoglycoside phosphotransferase" evidence="2">
    <location>
        <begin position="252"/>
        <end position="336"/>
    </location>
</feature>
<reference evidence="3 4" key="1">
    <citation type="submission" date="2020-03" db="EMBL/GenBank/DDBJ databases">
        <title>Draft Genome Sequence of Cudoniella acicularis.</title>
        <authorList>
            <person name="Buettner E."/>
            <person name="Kellner H."/>
        </authorList>
    </citation>
    <scope>NUCLEOTIDE SEQUENCE [LARGE SCALE GENOMIC DNA]</scope>
    <source>
        <strain evidence="3 4">DSM 108380</strain>
    </source>
</reference>
<dbReference type="SUPFAM" id="SSF56112">
    <property type="entry name" value="Protein kinase-like (PK-like)"/>
    <property type="match status" value="1"/>
</dbReference>